<evidence type="ECO:0000256" key="2">
    <source>
        <dbReference type="ARBA" id="ARBA00023012"/>
    </source>
</evidence>
<dbReference type="PROSITE" id="PS50110">
    <property type="entry name" value="RESPONSE_REGULATORY"/>
    <property type="match status" value="1"/>
</dbReference>
<evidence type="ECO:0000256" key="3">
    <source>
        <dbReference type="PROSITE-ProRule" id="PRU00169"/>
    </source>
</evidence>
<accession>A0ABP8H5P9</accession>
<evidence type="ECO:0000259" key="4">
    <source>
        <dbReference type="PROSITE" id="PS50110"/>
    </source>
</evidence>
<keyword evidence="6" id="KW-1185">Reference proteome</keyword>
<sequence length="151" mass="17428">MTRARTKNVVLYADDDADDRELMAEWLQPCRHLIELRLFNSGDALLEHLSELYYQDAEEPSLIVLDQNMPGRTGLQILESLRRDTRWAGLPAVLYTTSTMPHEVIAAERLNAGFITKPLNLTQRDIVLRQMLRFCEPALRERIQGFWSKGS</sequence>
<proteinExistence type="predicted"/>
<keyword evidence="2" id="KW-0902">Two-component regulatory system</keyword>
<name>A0ABP8H5P9_9BACT</name>
<evidence type="ECO:0000256" key="1">
    <source>
        <dbReference type="ARBA" id="ARBA00022553"/>
    </source>
</evidence>
<gene>
    <name evidence="5" type="ORF">GCM10023184_29010</name>
</gene>
<dbReference type="InterPro" id="IPR050595">
    <property type="entry name" value="Bact_response_regulator"/>
</dbReference>
<feature type="domain" description="Response regulatory" evidence="4">
    <location>
        <begin position="9"/>
        <end position="132"/>
    </location>
</feature>
<keyword evidence="1 3" id="KW-0597">Phosphoprotein</keyword>
<dbReference type="PANTHER" id="PTHR44591:SF14">
    <property type="entry name" value="PROTEIN PILG"/>
    <property type="match status" value="1"/>
</dbReference>
<protein>
    <recommendedName>
        <fullName evidence="4">Response regulatory domain-containing protein</fullName>
    </recommendedName>
</protein>
<dbReference type="EMBL" id="BAABGY010000008">
    <property type="protein sequence ID" value="GAA4334726.1"/>
    <property type="molecule type" value="Genomic_DNA"/>
</dbReference>
<comment type="caution">
    <text evidence="5">The sequence shown here is derived from an EMBL/GenBank/DDBJ whole genome shotgun (WGS) entry which is preliminary data.</text>
</comment>
<dbReference type="InterPro" id="IPR011006">
    <property type="entry name" value="CheY-like_superfamily"/>
</dbReference>
<dbReference type="PANTHER" id="PTHR44591">
    <property type="entry name" value="STRESS RESPONSE REGULATOR PROTEIN 1"/>
    <property type="match status" value="1"/>
</dbReference>
<dbReference type="SUPFAM" id="SSF52172">
    <property type="entry name" value="CheY-like"/>
    <property type="match status" value="1"/>
</dbReference>
<evidence type="ECO:0000313" key="5">
    <source>
        <dbReference type="EMBL" id="GAA4334726.1"/>
    </source>
</evidence>
<dbReference type="InterPro" id="IPR001789">
    <property type="entry name" value="Sig_transdc_resp-reg_receiver"/>
</dbReference>
<dbReference type="SMART" id="SM00448">
    <property type="entry name" value="REC"/>
    <property type="match status" value="1"/>
</dbReference>
<dbReference type="Pfam" id="PF00072">
    <property type="entry name" value="Response_reg"/>
    <property type="match status" value="1"/>
</dbReference>
<organism evidence="5 6">
    <name type="scientific">Flaviaesturariibacter amylovorans</name>
    <dbReference type="NCBI Taxonomy" id="1084520"/>
    <lineage>
        <taxon>Bacteria</taxon>
        <taxon>Pseudomonadati</taxon>
        <taxon>Bacteroidota</taxon>
        <taxon>Chitinophagia</taxon>
        <taxon>Chitinophagales</taxon>
        <taxon>Chitinophagaceae</taxon>
        <taxon>Flaviaestuariibacter</taxon>
    </lineage>
</organism>
<dbReference type="Gene3D" id="3.40.50.2300">
    <property type="match status" value="1"/>
</dbReference>
<reference evidence="6" key="1">
    <citation type="journal article" date="2019" name="Int. J. Syst. Evol. Microbiol.">
        <title>The Global Catalogue of Microorganisms (GCM) 10K type strain sequencing project: providing services to taxonomists for standard genome sequencing and annotation.</title>
        <authorList>
            <consortium name="The Broad Institute Genomics Platform"/>
            <consortium name="The Broad Institute Genome Sequencing Center for Infectious Disease"/>
            <person name="Wu L."/>
            <person name="Ma J."/>
        </authorList>
    </citation>
    <scope>NUCLEOTIDE SEQUENCE [LARGE SCALE GENOMIC DNA]</scope>
    <source>
        <strain evidence="6">JCM 17919</strain>
    </source>
</reference>
<dbReference type="Proteomes" id="UP001501725">
    <property type="component" value="Unassembled WGS sequence"/>
</dbReference>
<evidence type="ECO:0000313" key="6">
    <source>
        <dbReference type="Proteomes" id="UP001501725"/>
    </source>
</evidence>
<dbReference type="RefSeq" id="WP_345256473.1">
    <property type="nucleotide sequence ID" value="NZ_BAABGY010000008.1"/>
</dbReference>
<feature type="modified residue" description="4-aspartylphosphate" evidence="3">
    <location>
        <position position="66"/>
    </location>
</feature>